<organism evidence="7 8">
    <name type="scientific">Salipiger mangrovisoli</name>
    <dbReference type="NCBI Taxonomy" id="2865933"/>
    <lineage>
        <taxon>Bacteria</taxon>
        <taxon>Pseudomonadati</taxon>
        <taxon>Pseudomonadota</taxon>
        <taxon>Alphaproteobacteria</taxon>
        <taxon>Rhodobacterales</taxon>
        <taxon>Roseobacteraceae</taxon>
        <taxon>Salipiger</taxon>
    </lineage>
</organism>
<dbReference type="Pfam" id="PF00535">
    <property type="entry name" value="Glycos_transf_2"/>
    <property type="match status" value="1"/>
</dbReference>
<reference evidence="7 8" key="1">
    <citation type="journal article" date="2021" name="Int. J. Syst. Evol. Microbiol.">
        <title>Salipiger mangrovisoli sp. nov., isolated from mangrove soil and the proposal for the reclassification of Paraphaeobacter pallidus as Salipiger pallidus comb. nov.</title>
        <authorList>
            <person name="Du J."/>
            <person name="Liu Y."/>
            <person name="Pei T."/>
            <person name="Deng M.R."/>
            <person name="Zhu H."/>
        </authorList>
    </citation>
    <scope>NUCLEOTIDE SEQUENCE [LARGE SCALE GENOMIC DNA]</scope>
    <source>
        <strain evidence="7 8">6D45A</strain>
    </source>
</reference>
<keyword evidence="5" id="KW-0460">Magnesium</keyword>
<keyword evidence="8" id="KW-1185">Reference proteome</keyword>
<dbReference type="EMBL" id="JADFFK010000004">
    <property type="protein sequence ID" value="MBE9636618.1"/>
    <property type="molecule type" value="Genomic_DNA"/>
</dbReference>
<evidence type="ECO:0000256" key="5">
    <source>
        <dbReference type="ARBA" id="ARBA00022842"/>
    </source>
</evidence>
<sequence length="233" mass="24999">MTACRLSCIIPAYNEAPRIAAVLGAVLDHPLIDEVVVVDDGSGDGTAEVAEAAGQGHSRLRVLRQPDNGGKTRAVARGIAEARGTHVLLLDSDLIGLDAGQISALAAPVLEGRAGAAISLRRNAPLLWRMIGIDYISGERVMPRDVLAAQVETLLALPRFGLEVFMNRLWIEAGLRVAVVRWPGVESPWKHDKRGGRIAGLRADLAMMGDIFRTVPPAETIRQVLALRAARVF</sequence>
<gene>
    <name evidence="7" type="ORF">IQ782_07200</name>
</gene>
<evidence type="ECO:0000313" key="7">
    <source>
        <dbReference type="EMBL" id="MBE9636618.1"/>
    </source>
</evidence>
<accession>A0ABR9WZB9</accession>
<comment type="cofactor">
    <cofactor evidence="1">
        <name>Mg(2+)</name>
        <dbReference type="ChEBI" id="CHEBI:18420"/>
    </cofactor>
</comment>
<comment type="similarity">
    <text evidence="2">Belongs to the glycosyltransferase 2 family.</text>
</comment>
<comment type="caution">
    <text evidence="7">The sequence shown here is derived from an EMBL/GenBank/DDBJ whole genome shotgun (WGS) entry which is preliminary data.</text>
</comment>
<dbReference type="PANTHER" id="PTHR48090">
    <property type="entry name" value="UNDECAPRENYL-PHOSPHATE 4-DEOXY-4-FORMAMIDO-L-ARABINOSE TRANSFERASE-RELATED"/>
    <property type="match status" value="1"/>
</dbReference>
<dbReference type="Proteomes" id="UP000607796">
    <property type="component" value="Unassembled WGS sequence"/>
</dbReference>
<dbReference type="SUPFAM" id="SSF53448">
    <property type="entry name" value="Nucleotide-diphospho-sugar transferases"/>
    <property type="match status" value="1"/>
</dbReference>
<evidence type="ECO:0000256" key="3">
    <source>
        <dbReference type="ARBA" id="ARBA00022676"/>
    </source>
</evidence>
<keyword evidence="4" id="KW-0808">Transferase</keyword>
<name>A0ABR9WZB9_9RHOB</name>
<feature type="domain" description="Glycosyltransferase 2-like" evidence="6">
    <location>
        <begin position="7"/>
        <end position="121"/>
    </location>
</feature>
<evidence type="ECO:0000256" key="4">
    <source>
        <dbReference type="ARBA" id="ARBA00022679"/>
    </source>
</evidence>
<dbReference type="Gene3D" id="3.90.550.10">
    <property type="entry name" value="Spore Coat Polysaccharide Biosynthesis Protein SpsA, Chain A"/>
    <property type="match status" value="1"/>
</dbReference>
<evidence type="ECO:0000256" key="1">
    <source>
        <dbReference type="ARBA" id="ARBA00001946"/>
    </source>
</evidence>
<evidence type="ECO:0000256" key="2">
    <source>
        <dbReference type="ARBA" id="ARBA00006739"/>
    </source>
</evidence>
<evidence type="ECO:0000259" key="6">
    <source>
        <dbReference type="Pfam" id="PF00535"/>
    </source>
</evidence>
<keyword evidence="3" id="KW-0328">Glycosyltransferase</keyword>
<proteinExistence type="inferred from homology"/>
<evidence type="ECO:0000313" key="8">
    <source>
        <dbReference type="Proteomes" id="UP000607796"/>
    </source>
</evidence>
<dbReference type="RefSeq" id="WP_194133941.1">
    <property type="nucleotide sequence ID" value="NZ_JADFFK010000004.1"/>
</dbReference>
<dbReference type="InterPro" id="IPR001173">
    <property type="entry name" value="Glyco_trans_2-like"/>
</dbReference>
<dbReference type="InterPro" id="IPR029044">
    <property type="entry name" value="Nucleotide-diphossugar_trans"/>
</dbReference>
<dbReference type="CDD" id="cd04179">
    <property type="entry name" value="DPM_DPG-synthase_like"/>
    <property type="match status" value="1"/>
</dbReference>
<protein>
    <submittedName>
        <fullName evidence="7">Glycosyltransferase family 2 protein</fullName>
    </submittedName>
</protein>
<dbReference type="InterPro" id="IPR050256">
    <property type="entry name" value="Glycosyltransferase_2"/>
</dbReference>
<dbReference type="PANTHER" id="PTHR48090:SF10">
    <property type="entry name" value="GLUCOSYL-3-PHOSPHOGLYCERATE SYNTHASE"/>
    <property type="match status" value="1"/>
</dbReference>